<organism evidence="1 2">
    <name type="scientific">Aminobacter ciceronei</name>
    <dbReference type="NCBI Taxonomy" id="150723"/>
    <lineage>
        <taxon>Bacteria</taxon>
        <taxon>Pseudomonadati</taxon>
        <taxon>Pseudomonadota</taxon>
        <taxon>Alphaproteobacteria</taxon>
        <taxon>Hyphomicrobiales</taxon>
        <taxon>Phyllobacteriaceae</taxon>
        <taxon>Aminobacter</taxon>
    </lineage>
</organism>
<proteinExistence type="predicted"/>
<dbReference type="EMBL" id="JACJHZ010000025">
    <property type="protein sequence ID" value="MBA9022664.1"/>
    <property type="molecule type" value="Genomic_DNA"/>
</dbReference>
<gene>
    <name evidence="1" type="ORF">HNQ97_004680</name>
</gene>
<evidence type="ECO:0000313" key="2">
    <source>
        <dbReference type="Proteomes" id="UP000587524"/>
    </source>
</evidence>
<reference evidence="1 2" key="1">
    <citation type="submission" date="2020-08" db="EMBL/GenBank/DDBJ databases">
        <title>Genomic Encyclopedia of Type Strains, Phase IV (KMG-IV): sequencing the most valuable type-strain genomes for metagenomic binning, comparative biology and taxonomic classification.</title>
        <authorList>
            <person name="Goeker M."/>
        </authorList>
    </citation>
    <scope>NUCLEOTIDE SEQUENCE [LARGE SCALE GENOMIC DNA]</scope>
    <source>
        <strain evidence="1 2">DSM 17455</strain>
    </source>
</reference>
<comment type="caution">
    <text evidence="1">The sequence shown here is derived from an EMBL/GenBank/DDBJ whole genome shotgun (WGS) entry which is preliminary data.</text>
</comment>
<name>A0ABR6CCB0_9HYPH</name>
<dbReference type="Proteomes" id="UP000587524">
    <property type="component" value="Unassembled WGS sequence"/>
</dbReference>
<keyword evidence="2" id="KW-1185">Reference proteome</keyword>
<protein>
    <submittedName>
        <fullName evidence="1">Uncharacterized protein</fullName>
    </submittedName>
</protein>
<sequence>MVTFAVPTVQPEITDKLVIDRAGRLITDLTPIQPTGTVVAYKAWCAG</sequence>
<evidence type="ECO:0000313" key="1">
    <source>
        <dbReference type="EMBL" id="MBA9022664.1"/>
    </source>
</evidence>
<accession>A0ABR6CCB0</accession>